<name>A0A0M9WPR0_RHORH</name>
<evidence type="ECO:0000256" key="3">
    <source>
        <dbReference type="ARBA" id="ARBA00023163"/>
    </source>
</evidence>
<protein>
    <submittedName>
        <fullName evidence="6">TetR family transcriptional regulator</fullName>
    </submittedName>
</protein>
<keyword evidence="3" id="KW-0804">Transcription</keyword>
<dbReference type="AlphaFoldDB" id="A0A0M9WPR0"/>
<sequence length="213" mass="23784">MSSTDESRRALVEVAEKLYATRGIDGVSLRDIAAAAGHRNNSAVQYHFGDRDGLLTAIFRSRMSAINDVRRDRLDELDRQGRGEDVRALVEAGIRPLTDFLASAPEATHYARFLARVSPSVDFFDDEFAALWDANAEVVRRLTRLLPHLSPRTAVERIDLVFNMSVSALAIFEQRQEKGIPVVRADFDETVDHLIDMAVGALQAEDSHARLDH</sequence>
<dbReference type="InterPro" id="IPR001647">
    <property type="entry name" value="HTH_TetR"/>
</dbReference>
<dbReference type="Pfam" id="PF00440">
    <property type="entry name" value="TetR_N"/>
    <property type="match status" value="1"/>
</dbReference>
<dbReference type="InterPro" id="IPR041586">
    <property type="entry name" value="PsrA_TetR_C"/>
</dbReference>
<organism evidence="6 7">
    <name type="scientific">Rhodococcus rhodochrous KG-21</name>
    <dbReference type="NCBI Taxonomy" id="1441923"/>
    <lineage>
        <taxon>Bacteria</taxon>
        <taxon>Bacillati</taxon>
        <taxon>Actinomycetota</taxon>
        <taxon>Actinomycetes</taxon>
        <taxon>Mycobacteriales</taxon>
        <taxon>Nocardiaceae</taxon>
        <taxon>Rhodococcus</taxon>
    </lineage>
</organism>
<dbReference type="GO" id="GO:0000976">
    <property type="term" value="F:transcription cis-regulatory region binding"/>
    <property type="evidence" value="ECO:0007669"/>
    <property type="project" value="TreeGrafter"/>
</dbReference>
<proteinExistence type="predicted"/>
<dbReference type="RefSeq" id="WP_054371997.1">
    <property type="nucleotide sequence ID" value="NZ_AZYO01000011.1"/>
</dbReference>
<evidence type="ECO:0000259" key="5">
    <source>
        <dbReference type="Pfam" id="PF17939"/>
    </source>
</evidence>
<dbReference type="PANTHER" id="PTHR30055">
    <property type="entry name" value="HTH-TYPE TRANSCRIPTIONAL REGULATOR RUTR"/>
    <property type="match status" value="1"/>
</dbReference>
<comment type="caution">
    <text evidence="6">The sequence shown here is derived from an EMBL/GenBank/DDBJ whole genome shotgun (WGS) entry which is preliminary data.</text>
</comment>
<dbReference type="Proteomes" id="UP000037712">
    <property type="component" value="Unassembled WGS sequence"/>
</dbReference>
<dbReference type="GO" id="GO:0003700">
    <property type="term" value="F:DNA-binding transcription factor activity"/>
    <property type="evidence" value="ECO:0007669"/>
    <property type="project" value="TreeGrafter"/>
</dbReference>
<dbReference type="Pfam" id="PF17939">
    <property type="entry name" value="TetR_C_30"/>
    <property type="match status" value="1"/>
</dbReference>
<evidence type="ECO:0000259" key="4">
    <source>
        <dbReference type="Pfam" id="PF00440"/>
    </source>
</evidence>
<reference evidence="6 7" key="1">
    <citation type="journal article" date="2015" name="Genome Announc.">
        <title>Draft Genome Sequence of Rhodococcus rhodochrous Strain KG-21, a Soil Isolate from Oil Fields of Krishna-Godavari Basin, India.</title>
        <authorList>
            <person name="Dawar C."/>
            <person name="Aggarwal R.K."/>
        </authorList>
    </citation>
    <scope>NUCLEOTIDE SEQUENCE [LARGE SCALE GENOMIC DNA]</scope>
    <source>
        <strain evidence="6 7">KG-21</strain>
    </source>
</reference>
<dbReference type="InterPro" id="IPR050109">
    <property type="entry name" value="HTH-type_TetR-like_transc_reg"/>
</dbReference>
<evidence type="ECO:0000256" key="1">
    <source>
        <dbReference type="ARBA" id="ARBA00023015"/>
    </source>
</evidence>
<evidence type="ECO:0000256" key="2">
    <source>
        <dbReference type="ARBA" id="ARBA00023125"/>
    </source>
</evidence>
<gene>
    <name evidence="6" type="ORF">Z051_07085</name>
</gene>
<evidence type="ECO:0000313" key="6">
    <source>
        <dbReference type="EMBL" id="KOS56941.1"/>
    </source>
</evidence>
<feature type="domain" description="PsrA tetracyclin repressor-like C-terminal" evidence="5">
    <location>
        <begin position="91"/>
        <end position="200"/>
    </location>
</feature>
<dbReference type="Gene3D" id="1.10.357.10">
    <property type="entry name" value="Tetracycline Repressor, domain 2"/>
    <property type="match status" value="1"/>
</dbReference>
<keyword evidence="2" id="KW-0238">DNA-binding</keyword>
<reference evidence="7" key="2">
    <citation type="submission" date="2015-01" db="EMBL/GenBank/DDBJ databases">
        <title>Draft genome sequence of potential hydrocarbon metabolising strain of Rhodococcus rhodochrous.</title>
        <authorList>
            <person name="Aggarwal R.K."/>
            <person name="Dawar C."/>
        </authorList>
    </citation>
    <scope>NUCLEOTIDE SEQUENCE [LARGE SCALE GENOMIC DNA]</scope>
    <source>
        <strain evidence="7">KG-21</strain>
    </source>
</reference>
<feature type="domain" description="HTH tetR-type" evidence="4">
    <location>
        <begin position="11"/>
        <end position="58"/>
    </location>
</feature>
<accession>A0A0M9WPR0</accession>
<dbReference type="InterPro" id="IPR009057">
    <property type="entry name" value="Homeodomain-like_sf"/>
</dbReference>
<dbReference type="SUPFAM" id="SSF46689">
    <property type="entry name" value="Homeodomain-like"/>
    <property type="match status" value="1"/>
</dbReference>
<dbReference type="PATRIC" id="fig|1441923.3.peg.1563"/>
<keyword evidence="1" id="KW-0805">Transcription regulation</keyword>
<evidence type="ECO:0000313" key="7">
    <source>
        <dbReference type="Proteomes" id="UP000037712"/>
    </source>
</evidence>
<dbReference type="PANTHER" id="PTHR30055:SF234">
    <property type="entry name" value="HTH-TYPE TRANSCRIPTIONAL REGULATOR BETI"/>
    <property type="match status" value="1"/>
</dbReference>
<dbReference type="EMBL" id="AZYO01000011">
    <property type="protein sequence ID" value="KOS56941.1"/>
    <property type="molecule type" value="Genomic_DNA"/>
</dbReference>